<feature type="compositionally biased region" description="Acidic residues" evidence="1">
    <location>
        <begin position="177"/>
        <end position="188"/>
    </location>
</feature>
<organism evidence="3 4">
    <name type="scientific">Ephemerocybe angulata</name>
    <dbReference type="NCBI Taxonomy" id="980116"/>
    <lineage>
        <taxon>Eukaryota</taxon>
        <taxon>Fungi</taxon>
        <taxon>Dikarya</taxon>
        <taxon>Basidiomycota</taxon>
        <taxon>Agaricomycotina</taxon>
        <taxon>Agaricomycetes</taxon>
        <taxon>Agaricomycetidae</taxon>
        <taxon>Agaricales</taxon>
        <taxon>Agaricineae</taxon>
        <taxon>Psathyrellaceae</taxon>
        <taxon>Ephemerocybe</taxon>
    </lineage>
</organism>
<feature type="region of interest" description="Disordered" evidence="1">
    <location>
        <begin position="168"/>
        <end position="188"/>
    </location>
</feature>
<evidence type="ECO:0000256" key="2">
    <source>
        <dbReference type="SAM" id="SignalP"/>
    </source>
</evidence>
<name>A0A8H6I068_9AGAR</name>
<sequence length="188" mass="19905">MSSRIVRGGLLLGVLVAEDGCRSTITSFAEDSPWWSWSRRTVGGRVCRNVGNRIVRGGLILGVLVAEDGYRRNRIVRGGLTSVVSVAEDGCRLAFVVEMSAIASSAGDPEGSWPCRTVAGFVVETSAIASSAGDPEGLWPCRTVVGSQLASEGKVATASKVVRLEEAREVWSAGSGSEEEEEGWSDEE</sequence>
<comment type="caution">
    <text evidence="3">The sequence shown here is derived from an EMBL/GenBank/DDBJ whole genome shotgun (WGS) entry which is preliminary data.</text>
</comment>
<gene>
    <name evidence="3" type="ORF">DFP72DRAFT_847961</name>
</gene>
<protein>
    <recommendedName>
        <fullName evidence="5">Secreted protein</fullName>
    </recommendedName>
</protein>
<dbReference type="EMBL" id="JACGCI010000032">
    <property type="protein sequence ID" value="KAF6755003.1"/>
    <property type="molecule type" value="Genomic_DNA"/>
</dbReference>
<feature type="chain" id="PRO_5034851703" description="Secreted protein" evidence="2">
    <location>
        <begin position="18"/>
        <end position="188"/>
    </location>
</feature>
<accession>A0A8H6I068</accession>
<reference evidence="3 4" key="1">
    <citation type="submission" date="2020-07" db="EMBL/GenBank/DDBJ databases">
        <title>Comparative genomics of pyrophilous fungi reveals a link between fire events and developmental genes.</title>
        <authorList>
            <consortium name="DOE Joint Genome Institute"/>
            <person name="Steindorff A.S."/>
            <person name="Carver A."/>
            <person name="Calhoun S."/>
            <person name="Stillman K."/>
            <person name="Liu H."/>
            <person name="Lipzen A."/>
            <person name="Pangilinan J."/>
            <person name="Labutti K."/>
            <person name="Bruns T.D."/>
            <person name="Grigoriev I.V."/>
        </authorList>
    </citation>
    <scope>NUCLEOTIDE SEQUENCE [LARGE SCALE GENOMIC DNA]</scope>
    <source>
        <strain evidence="3 4">CBS 144469</strain>
    </source>
</reference>
<evidence type="ECO:0008006" key="5">
    <source>
        <dbReference type="Google" id="ProtNLM"/>
    </source>
</evidence>
<dbReference type="Proteomes" id="UP000521943">
    <property type="component" value="Unassembled WGS sequence"/>
</dbReference>
<keyword evidence="4" id="KW-1185">Reference proteome</keyword>
<evidence type="ECO:0000256" key="1">
    <source>
        <dbReference type="SAM" id="MobiDB-lite"/>
    </source>
</evidence>
<dbReference type="AlphaFoldDB" id="A0A8H6I068"/>
<evidence type="ECO:0000313" key="3">
    <source>
        <dbReference type="EMBL" id="KAF6755003.1"/>
    </source>
</evidence>
<evidence type="ECO:0000313" key="4">
    <source>
        <dbReference type="Proteomes" id="UP000521943"/>
    </source>
</evidence>
<proteinExistence type="predicted"/>
<keyword evidence="2" id="KW-0732">Signal</keyword>
<feature type="signal peptide" evidence="2">
    <location>
        <begin position="1"/>
        <end position="17"/>
    </location>
</feature>